<dbReference type="Proteomes" id="UP001164746">
    <property type="component" value="Chromosome 9"/>
</dbReference>
<dbReference type="Pfam" id="PF00089">
    <property type="entry name" value="Trypsin"/>
    <property type="match status" value="2"/>
</dbReference>
<keyword evidence="3" id="KW-0720">Serine protease</keyword>
<protein>
    <submittedName>
        <fullName evidence="6">KLKB1-like protein</fullName>
    </submittedName>
</protein>
<comment type="similarity">
    <text evidence="2">Belongs to the peptidase S1 family. CLIP subfamily.</text>
</comment>
<keyword evidence="7" id="KW-1185">Reference proteome</keyword>
<dbReference type="SMART" id="SM00020">
    <property type="entry name" value="Tryp_SPc"/>
    <property type="match status" value="1"/>
</dbReference>
<proteinExistence type="inferred from homology"/>
<dbReference type="PROSITE" id="PS00135">
    <property type="entry name" value="TRYPSIN_SER"/>
    <property type="match status" value="1"/>
</dbReference>
<dbReference type="CDD" id="cd00190">
    <property type="entry name" value="Tryp_SPc"/>
    <property type="match status" value="1"/>
</dbReference>
<dbReference type="InterPro" id="IPR018114">
    <property type="entry name" value="TRYPSIN_HIS"/>
</dbReference>
<dbReference type="InterPro" id="IPR043504">
    <property type="entry name" value="Peptidase_S1_PA_chymotrypsin"/>
</dbReference>
<dbReference type="SUPFAM" id="SSF50494">
    <property type="entry name" value="Trypsin-like serine proteases"/>
    <property type="match status" value="1"/>
</dbReference>
<organism evidence="6 7">
    <name type="scientific">Mya arenaria</name>
    <name type="common">Soft-shell clam</name>
    <dbReference type="NCBI Taxonomy" id="6604"/>
    <lineage>
        <taxon>Eukaryota</taxon>
        <taxon>Metazoa</taxon>
        <taxon>Spiralia</taxon>
        <taxon>Lophotrochozoa</taxon>
        <taxon>Mollusca</taxon>
        <taxon>Bivalvia</taxon>
        <taxon>Autobranchia</taxon>
        <taxon>Heteroconchia</taxon>
        <taxon>Euheterodonta</taxon>
        <taxon>Imparidentia</taxon>
        <taxon>Neoheterodontei</taxon>
        <taxon>Myida</taxon>
        <taxon>Myoidea</taxon>
        <taxon>Myidae</taxon>
        <taxon>Mya</taxon>
    </lineage>
</organism>
<dbReference type="InterPro" id="IPR001254">
    <property type="entry name" value="Trypsin_dom"/>
</dbReference>
<accession>A0ABY7EYG6</accession>
<dbReference type="EMBL" id="CP111020">
    <property type="protein sequence ID" value="WAR14357.1"/>
    <property type="molecule type" value="Genomic_DNA"/>
</dbReference>
<evidence type="ECO:0000259" key="5">
    <source>
        <dbReference type="PROSITE" id="PS50240"/>
    </source>
</evidence>
<gene>
    <name evidence="6" type="ORF">MAR_004462</name>
</gene>
<dbReference type="PROSITE" id="PS50240">
    <property type="entry name" value="TRYPSIN_DOM"/>
    <property type="match status" value="1"/>
</dbReference>
<feature type="domain" description="Peptidase S1" evidence="5">
    <location>
        <begin position="30"/>
        <end position="243"/>
    </location>
</feature>
<evidence type="ECO:0000313" key="7">
    <source>
        <dbReference type="Proteomes" id="UP001164746"/>
    </source>
</evidence>
<dbReference type="InterPro" id="IPR051487">
    <property type="entry name" value="Ser/Thr_Proteases_Immune/Dev"/>
</dbReference>
<dbReference type="PRINTS" id="PR00722">
    <property type="entry name" value="CHYMOTRYPSIN"/>
</dbReference>
<keyword evidence="4" id="KW-0732">Signal</keyword>
<evidence type="ECO:0000256" key="1">
    <source>
        <dbReference type="ARBA" id="ARBA00023157"/>
    </source>
</evidence>
<feature type="chain" id="PRO_5046880431" evidence="4">
    <location>
        <begin position="19"/>
        <end position="244"/>
    </location>
</feature>
<feature type="signal peptide" evidence="4">
    <location>
        <begin position="1"/>
        <end position="18"/>
    </location>
</feature>
<dbReference type="InterPro" id="IPR009003">
    <property type="entry name" value="Peptidase_S1_PA"/>
</dbReference>
<dbReference type="Gene3D" id="2.40.10.10">
    <property type="entry name" value="Trypsin-like serine proteases"/>
    <property type="match status" value="2"/>
</dbReference>
<reference evidence="6" key="1">
    <citation type="submission" date="2022-11" db="EMBL/GenBank/DDBJ databases">
        <title>Centuries of genome instability and evolution in soft-shell clam transmissible cancer (bioRxiv).</title>
        <authorList>
            <person name="Hart S.F.M."/>
            <person name="Yonemitsu M.A."/>
            <person name="Giersch R.M."/>
            <person name="Beal B.F."/>
            <person name="Arriagada G."/>
            <person name="Davis B.W."/>
            <person name="Ostrander E.A."/>
            <person name="Goff S.P."/>
            <person name="Metzger M.J."/>
        </authorList>
    </citation>
    <scope>NUCLEOTIDE SEQUENCE</scope>
    <source>
        <strain evidence="6">MELC-2E11</strain>
        <tissue evidence="6">Siphon/mantle</tissue>
    </source>
</reference>
<evidence type="ECO:0000256" key="3">
    <source>
        <dbReference type="RuleBase" id="RU363034"/>
    </source>
</evidence>
<evidence type="ECO:0000256" key="4">
    <source>
        <dbReference type="SAM" id="SignalP"/>
    </source>
</evidence>
<sequence length="244" mass="26921">MKRKEIWIILAIFTCSQASPEAPLSRQRRVIGGQEVPEGEQPWLVWLHGKIVTQRLFGFIPIRHKDVYCGGSLINRRWVLTAAHCFDGGREARDVDAWEVLLAATDNKGPPIAPVTLPESRDSAFPVVGSTCVVTGWGCTKAGGGISRFARSIELPIKPSSECNSTYQPTSMYGRLCAGFTAEAVGRGICQGDSGGPLMCRDISGRWSQAGIASFTSRYRPERFPAVFTRVSDYVDWIRLKTRL</sequence>
<keyword evidence="3" id="KW-0378">Hydrolase</keyword>
<evidence type="ECO:0000256" key="2">
    <source>
        <dbReference type="ARBA" id="ARBA00024195"/>
    </source>
</evidence>
<keyword evidence="3" id="KW-0645">Protease</keyword>
<evidence type="ECO:0000313" key="6">
    <source>
        <dbReference type="EMBL" id="WAR14357.1"/>
    </source>
</evidence>
<dbReference type="InterPro" id="IPR033116">
    <property type="entry name" value="TRYPSIN_SER"/>
</dbReference>
<dbReference type="PANTHER" id="PTHR24256">
    <property type="entry name" value="TRYPTASE-RELATED"/>
    <property type="match status" value="1"/>
</dbReference>
<keyword evidence="1" id="KW-1015">Disulfide bond</keyword>
<name>A0ABY7EYG6_MYAAR</name>
<dbReference type="InterPro" id="IPR001314">
    <property type="entry name" value="Peptidase_S1A"/>
</dbReference>
<dbReference type="PROSITE" id="PS00134">
    <property type="entry name" value="TRYPSIN_HIS"/>
    <property type="match status" value="1"/>
</dbReference>